<name>A0A8S9NET5_BRACR</name>
<comment type="caution">
    <text evidence="1">The sequence shown here is derived from an EMBL/GenBank/DDBJ whole genome shotgun (WGS) entry which is preliminary data.</text>
</comment>
<reference evidence="1" key="1">
    <citation type="submission" date="2019-12" db="EMBL/GenBank/DDBJ databases">
        <title>Genome sequencing and annotation of Brassica cretica.</title>
        <authorList>
            <person name="Studholme D.J."/>
            <person name="Sarris P."/>
        </authorList>
    </citation>
    <scope>NUCLEOTIDE SEQUENCE</scope>
    <source>
        <strain evidence="1">PFS-109/04</strain>
        <tissue evidence="1">Leaf</tissue>
    </source>
</reference>
<dbReference type="Proteomes" id="UP000712600">
    <property type="component" value="Unassembled WGS sequence"/>
</dbReference>
<protein>
    <submittedName>
        <fullName evidence="1">Uncharacterized protein</fullName>
    </submittedName>
</protein>
<accession>A0A8S9NET5</accession>
<dbReference type="AlphaFoldDB" id="A0A8S9NET5"/>
<evidence type="ECO:0000313" key="1">
    <source>
        <dbReference type="EMBL" id="KAF3499609.1"/>
    </source>
</evidence>
<sequence>MLSIDARPRTSIDIHQSKLIDRNSKASIDDAYRVNRVLQCREDSNSQGVHSKGFRILIDCREDPKL</sequence>
<evidence type="ECO:0000313" key="2">
    <source>
        <dbReference type="Proteomes" id="UP000712600"/>
    </source>
</evidence>
<proteinExistence type="predicted"/>
<gene>
    <name evidence="1" type="ORF">F2Q69_00043230</name>
</gene>
<organism evidence="1 2">
    <name type="scientific">Brassica cretica</name>
    <name type="common">Mustard</name>
    <dbReference type="NCBI Taxonomy" id="69181"/>
    <lineage>
        <taxon>Eukaryota</taxon>
        <taxon>Viridiplantae</taxon>
        <taxon>Streptophyta</taxon>
        <taxon>Embryophyta</taxon>
        <taxon>Tracheophyta</taxon>
        <taxon>Spermatophyta</taxon>
        <taxon>Magnoliopsida</taxon>
        <taxon>eudicotyledons</taxon>
        <taxon>Gunneridae</taxon>
        <taxon>Pentapetalae</taxon>
        <taxon>rosids</taxon>
        <taxon>malvids</taxon>
        <taxon>Brassicales</taxon>
        <taxon>Brassicaceae</taxon>
        <taxon>Brassiceae</taxon>
        <taxon>Brassica</taxon>
    </lineage>
</organism>
<dbReference type="EMBL" id="QGKX02001621">
    <property type="protein sequence ID" value="KAF3499609.1"/>
    <property type="molecule type" value="Genomic_DNA"/>
</dbReference>